<sequence length="271" mass="29260">MAPIKAFDIDRLDSAGLPGALALSAEAGWNQSADDWRVFLEQGQVFIIRDDGRIVATAAILPYGDFAWISMVLVTASHRQRGLGTLLLRHCIAELQRRGCTPYLDATPAGENVYLPLGFRPVMEITRWQGRGAGLAVPASLAELDACLARDTIAFGASREPLLRAFLSGVPELAIRSNNGFVAARSGRLAIQIGPLGADSEADALAVLRTALDRVTGPVFLDVPNRWTMLSDELKSRGFTVQRGFRRMALHTSKCNGNPDQSFVLAGPEFG</sequence>
<keyword evidence="2" id="KW-0808">Transferase</keyword>
<dbReference type="AlphaFoldDB" id="A0A516H4K4"/>
<dbReference type="OrthoDB" id="8453373at2"/>
<reference evidence="2 3" key="1">
    <citation type="submission" date="2019-07" db="EMBL/GenBank/DDBJ databases">
        <title>Genome sequencing for Ferrovibrio sp. K5.</title>
        <authorList>
            <person name="Park S.-J."/>
        </authorList>
    </citation>
    <scope>NUCLEOTIDE SEQUENCE [LARGE SCALE GENOMIC DNA]</scope>
    <source>
        <strain evidence="2 3">K5</strain>
    </source>
</reference>
<dbReference type="InterPro" id="IPR052729">
    <property type="entry name" value="Acyl/Acetyltrans_Enzymes"/>
</dbReference>
<dbReference type="Proteomes" id="UP000317496">
    <property type="component" value="Chromosome"/>
</dbReference>
<dbReference type="Pfam" id="PF00583">
    <property type="entry name" value="Acetyltransf_1"/>
    <property type="match status" value="1"/>
</dbReference>
<dbReference type="InterPro" id="IPR000182">
    <property type="entry name" value="GNAT_dom"/>
</dbReference>
<evidence type="ECO:0000259" key="1">
    <source>
        <dbReference type="PROSITE" id="PS51186"/>
    </source>
</evidence>
<accession>A0A516H4K4</accession>
<dbReference type="SUPFAM" id="SSF55729">
    <property type="entry name" value="Acyl-CoA N-acyltransferases (Nat)"/>
    <property type="match status" value="1"/>
</dbReference>
<proteinExistence type="predicted"/>
<dbReference type="PROSITE" id="PS51186">
    <property type="entry name" value="GNAT"/>
    <property type="match status" value="1"/>
</dbReference>
<dbReference type="PANTHER" id="PTHR47237">
    <property type="entry name" value="SLL0310 PROTEIN"/>
    <property type="match status" value="1"/>
</dbReference>
<dbReference type="InterPro" id="IPR041496">
    <property type="entry name" value="YitH/HolE_GNAT"/>
</dbReference>
<dbReference type="GO" id="GO:0016747">
    <property type="term" value="F:acyltransferase activity, transferring groups other than amino-acyl groups"/>
    <property type="evidence" value="ECO:0007669"/>
    <property type="project" value="InterPro"/>
</dbReference>
<evidence type="ECO:0000313" key="3">
    <source>
        <dbReference type="Proteomes" id="UP000317496"/>
    </source>
</evidence>
<organism evidence="2 3">
    <name type="scientific">Ferrovibrio terrae</name>
    <dbReference type="NCBI Taxonomy" id="2594003"/>
    <lineage>
        <taxon>Bacteria</taxon>
        <taxon>Pseudomonadati</taxon>
        <taxon>Pseudomonadota</taxon>
        <taxon>Alphaproteobacteria</taxon>
        <taxon>Rhodospirillales</taxon>
        <taxon>Rhodospirillaceae</taxon>
        <taxon>Ferrovibrio</taxon>
    </lineage>
</organism>
<evidence type="ECO:0000313" key="2">
    <source>
        <dbReference type="EMBL" id="QDO98702.1"/>
    </source>
</evidence>
<dbReference type="InterPro" id="IPR016181">
    <property type="entry name" value="Acyl_CoA_acyltransferase"/>
</dbReference>
<dbReference type="KEGG" id="fer:FNB15_16095"/>
<feature type="domain" description="N-acetyltransferase" evidence="1">
    <location>
        <begin position="7"/>
        <end position="140"/>
    </location>
</feature>
<name>A0A516H4K4_9PROT</name>
<dbReference type="EMBL" id="CP041636">
    <property type="protein sequence ID" value="QDO98702.1"/>
    <property type="molecule type" value="Genomic_DNA"/>
</dbReference>
<gene>
    <name evidence="2" type="ORF">FNB15_16095</name>
</gene>
<keyword evidence="3" id="KW-1185">Reference proteome</keyword>
<protein>
    <submittedName>
        <fullName evidence="2">GNAT family N-acetyltransferase</fullName>
    </submittedName>
</protein>
<dbReference type="Pfam" id="PF18014">
    <property type="entry name" value="Acetyltransf_18"/>
    <property type="match status" value="1"/>
</dbReference>
<dbReference type="PANTHER" id="PTHR47237:SF2">
    <property type="entry name" value="BLL4206 PROTEIN"/>
    <property type="match status" value="1"/>
</dbReference>
<dbReference type="CDD" id="cd04301">
    <property type="entry name" value="NAT_SF"/>
    <property type="match status" value="1"/>
</dbReference>
<dbReference type="RefSeq" id="WP_144069683.1">
    <property type="nucleotide sequence ID" value="NZ_CP041636.1"/>
</dbReference>
<dbReference type="Gene3D" id="3.40.630.90">
    <property type="match status" value="1"/>
</dbReference>
<dbReference type="Gene3D" id="3.40.630.30">
    <property type="match status" value="1"/>
</dbReference>